<dbReference type="Pfam" id="PF05693">
    <property type="entry name" value="Glycogen_syn"/>
    <property type="match status" value="1"/>
</dbReference>
<reference evidence="10" key="2">
    <citation type="submission" date="2015-01" db="EMBL/GenBank/DDBJ databases">
        <title>Evolutionary Origins and Diversification of the Mycorrhizal Mutualists.</title>
        <authorList>
            <consortium name="DOE Joint Genome Institute"/>
            <consortium name="Mycorrhizal Genomics Consortium"/>
            <person name="Kohler A."/>
            <person name="Kuo A."/>
            <person name="Nagy L.G."/>
            <person name="Floudas D."/>
            <person name="Copeland A."/>
            <person name="Barry K.W."/>
            <person name="Cichocki N."/>
            <person name="Veneault-Fourrey C."/>
            <person name="LaButti K."/>
            <person name="Lindquist E.A."/>
            <person name="Lipzen A."/>
            <person name="Lundell T."/>
            <person name="Morin E."/>
            <person name="Murat C."/>
            <person name="Riley R."/>
            <person name="Ohm R."/>
            <person name="Sun H."/>
            <person name="Tunlid A."/>
            <person name="Henrissat B."/>
            <person name="Grigoriev I.V."/>
            <person name="Hibbett D.S."/>
            <person name="Martin F."/>
        </authorList>
    </citation>
    <scope>NUCLEOTIDE SEQUENCE [LARGE SCALE GENOMIC DNA]</scope>
    <source>
        <strain evidence="10">Foug A</strain>
    </source>
</reference>
<evidence type="ECO:0000313" key="10">
    <source>
        <dbReference type="Proteomes" id="UP000053989"/>
    </source>
</evidence>
<evidence type="ECO:0000256" key="6">
    <source>
        <dbReference type="ARBA" id="ARBA00043883"/>
    </source>
</evidence>
<dbReference type="STRING" id="1036808.A0A0C3E7W3"/>
<dbReference type="InParanoid" id="A0A0C3E7W3"/>
<evidence type="ECO:0000256" key="8">
    <source>
        <dbReference type="RuleBase" id="RU363104"/>
    </source>
</evidence>
<dbReference type="AlphaFoldDB" id="A0A0C3E7W3"/>
<evidence type="ECO:0000256" key="2">
    <source>
        <dbReference type="ARBA" id="ARBA00010686"/>
    </source>
</evidence>
<dbReference type="OrthoDB" id="6335297at2759"/>
<evidence type="ECO:0000256" key="5">
    <source>
        <dbReference type="ARBA" id="ARBA00023056"/>
    </source>
</evidence>
<proteinExistence type="inferred from homology"/>
<comment type="pathway">
    <text evidence="1 8">Glycan biosynthesis; glycogen biosynthesis.</text>
</comment>
<dbReference type="FunFam" id="3.40.50.2000:FF:000041">
    <property type="entry name" value="Glycogen [starch] synthase"/>
    <property type="match status" value="1"/>
</dbReference>
<keyword evidence="4 8" id="KW-0808">Transferase</keyword>
<dbReference type="GO" id="GO:0004373">
    <property type="term" value="F:alpha-1,4-glucan glucosyltransferase (UDP-glucose donor) activity"/>
    <property type="evidence" value="ECO:0007669"/>
    <property type="project" value="UniProtKB-EC"/>
</dbReference>
<reference evidence="9 10" key="1">
    <citation type="submission" date="2014-04" db="EMBL/GenBank/DDBJ databases">
        <authorList>
            <consortium name="DOE Joint Genome Institute"/>
            <person name="Kuo A."/>
            <person name="Kohler A."/>
            <person name="Nagy L.G."/>
            <person name="Floudas D."/>
            <person name="Copeland A."/>
            <person name="Barry K.W."/>
            <person name="Cichocki N."/>
            <person name="Veneault-Fourrey C."/>
            <person name="LaButti K."/>
            <person name="Lindquist E.A."/>
            <person name="Lipzen A."/>
            <person name="Lundell T."/>
            <person name="Morin E."/>
            <person name="Murat C."/>
            <person name="Sun H."/>
            <person name="Tunlid A."/>
            <person name="Henrissat B."/>
            <person name="Grigoriev I.V."/>
            <person name="Hibbett D.S."/>
            <person name="Martin F."/>
            <person name="Nordberg H.P."/>
            <person name="Cantor M.N."/>
            <person name="Hua S.X."/>
        </authorList>
    </citation>
    <scope>NUCLEOTIDE SEQUENCE [LARGE SCALE GENOMIC DNA]</scope>
    <source>
        <strain evidence="9 10">Foug A</strain>
    </source>
</reference>
<dbReference type="GO" id="GO:0005737">
    <property type="term" value="C:cytoplasm"/>
    <property type="evidence" value="ECO:0007669"/>
    <property type="project" value="TreeGrafter"/>
</dbReference>
<keyword evidence="3 8" id="KW-0328">Glycosyltransferase</keyword>
<keyword evidence="10" id="KW-1185">Reference proteome</keyword>
<organism evidence="9 10">
    <name type="scientific">Scleroderma citrinum Foug A</name>
    <dbReference type="NCBI Taxonomy" id="1036808"/>
    <lineage>
        <taxon>Eukaryota</taxon>
        <taxon>Fungi</taxon>
        <taxon>Dikarya</taxon>
        <taxon>Basidiomycota</taxon>
        <taxon>Agaricomycotina</taxon>
        <taxon>Agaricomycetes</taxon>
        <taxon>Agaricomycetidae</taxon>
        <taxon>Boletales</taxon>
        <taxon>Sclerodermatineae</taxon>
        <taxon>Sclerodermataceae</taxon>
        <taxon>Scleroderma</taxon>
    </lineage>
</organism>
<dbReference type="GO" id="GO:0005978">
    <property type="term" value="P:glycogen biosynthetic process"/>
    <property type="evidence" value="ECO:0007669"/>
    <property type="project" value="UniProtKB-UniPathway"/>
</dbReference>
<dbReference type="PANTHER" id="PTHR10176">
    <property type="entry name" value="GLYCOGEN SYNTHASE"/>
    <property type="match status" value="1"/>
</dbReference>
<evidence type="ECO:0000256" key="3">
    <source>
        <dbReference type="ARBA" id="ARBA00022676"/>
    </source>
</evidence>
<comment type="catalytic activity">
    <reaction evidence="7">
        <text>[(1-&gt;4)-alpha-D-glucosyl](n) + UDP-alpha-D-glucose = [(1-&gt;4)-alpha-D-glucosyl](n+1) + UDP + H(+)</text>
        <dbReference type="Rhea" id="RHEA:18549"/>
        <dbReference type="Rhea" id="RHEA-COMP:9584"/>
        <dbReference type="Rhea" id="RHEA-COMP:9587"/>
        <dbReference type="ChEBI" id="CHEBI:15378"/>
        <dbReference type="ChEBI" id="CHEBI:15444"/>
        <dbReference type="ChEBI" id="CHEBI:58223"/>
        <dbReference type="ChEBI" id="CHEBI:58885"/>
        <dbReference type="EC" id="2.4.1.11"/>
    </reaction>
    <physiologicalReaction direction="left-to-right" evidence="7">
        <dbReference type="Rhea" id="RHEA:18550"/>
    </physiologicalReaction>
</comment>
<dbReference type="PANTHER" id="PTHR10176:SF3">
    <property type="entry name" value="GLYCOGEN [STARCH] SYNTHASE"/>
    <property type="match status" value="1"/>
</dbReference>
<comment type="function">
    <text evidence="8">Transfers the glycosyl residue from UDP-Glc to the non-reducing end of alpha-1,4-glucan.</text>
</comment>
<dbReference type="EMBL" id="KN822028">
    <property type="protein sequence ID" value="KIM64504.1"/>
    <property type="molecule type" value="Genomic_DNA"/>
</dbReference>
<sequence>MSTTEEEPTLKRDVQNHFLFECAWEVANKVGGIHTVISTKARITVAEYGDRYTLIGPLTHKSAMEVEAFKPVDPFLVATLEAMRDHGVKSLYGHWLIEGSPQVLLFDTVHSSHHLDEWKRDLWNFAGIPAPPHDAETNDTILFGYLIAWFLGEYVSRQLNTAVVAHFHEWQAGVAIPICRKRRIDVTTVFTTHATLLGRYLSAGNVDFYNNIQYFDVDHEAGKRGIYHRYCIERASAHCADVFTTVSHITALEAQYLLKRKPDGVVPNGLNTDNFQRMCEHPNLYASAREKIHEFVRGHFFGHYDFIPENAIYMFTSGRYEYHNKGVDMFIDSLARLNHRLRKLSSKTTVVAFIIMPAPTNSYTIEEFKGQALVRQLHETVTDIQKHIGDRLLDYALRFRSEGNSEVAPSDLLSVEDQALLKRRIFALKRDSLPPVVTHNMVDEANDPILNQIRRVKLFNSREDRVKIVFHPDFLTASSPILSLDYEEFVRGCHLGVFPSYYEPWGYTPAECVVMGIPSITTNLSGFGCFMQDTVDQPEQEGCYIIDRRKNSFDESVNQLAGYLEGFCNKTWRQHVDQRNRVERLNTLLDWKNLGIEHAKSRQLALRRAYPDAFLVTDRECEEEVDYFIVSKPDVFQDPDVRPT</sequence>
<dbReference type="InterPro" id="IPR008631">
    <property type="entry name" value="Glycogen_synth"/>
</dbReference>
<protein>
    <recommendedName>
        <fullName evidence="8">Glycogen [starch] synthase</fullName>
        <ecNumber evidence="8">2.4.1.11</ecNumber>
    </recommendedName>
</protein>
<dbReference type="Proteomes" id="UP000053989">
    <property type="component" value="Unassembled WGS sequence"/>
</dbReference>
<dbReference type="HOGENOM" id="CLU_015910_1_0_1"/>
<keyword evidence="5 8" id="KW-0320">Glycogen biosynthesis</keyword>
<comment type="similarity">
    <text evidence="2 8">Belongs to the glycosyltransferase 3 family.</text>
</comment>
<dbReference type="SUPFAM" id="SSF53756">
    <property type="entry name" value="UDP-Glycosyltransferase/glycogen phosphorylase"/>
    <property type="match status" value="2"/>
</dbReference>
<dbReference type="FunFam" id="3.40.50.2000:FF:000045">
    <property type="entry name" value="Glycogen [starch] synthase"/>
    <property type="match status" value="1"/>
</dbReference>
<evidence type="ECO:0000256" key="4">
    <source>
        <dbReference type="ARBA" id="ARBA00022679"/>
    </source>
</evidence>
<evidence type="ECO:0000256" key="1">
    <source>
        <dbReference type="ARBA" id="ARBA00004964"/>
    </source>
</evidence>
<name>A0A0C3E7W3_9AGAM</name>
<dbReference type="Gene3D" id="3.40.50.2000">
    <property type="entry name" value="Glycogen Phosphorylase B"/>
    <property type="match status" value="2"/>
</dbReference>
<gene>
    <name evidence="9" type="ORF">SCLCIDRAFT_115096</name>
</gene>
<accession>A0A0C3E7W3</accession>
<evidence type="ECO:0000313" key="9">
    <source>
        <dbReference type="EMBL" id="KIM64504.1"/>
    </source>
</evidence>
<comment type="function">
    <text evidence="6">Glycogen synthase participates in the glycogen biosynthetic process along with glycogenin and glycogen branching enzyme. Extends the primer composed of a few glucose units formed by glycogenin by adding new glucose units to it. In this context, glycogen synthase transfers the glycosyl residue from UDP-Glc to the non-reducing end of alpha-1,4-glucan.</text>
</comment>
<evidence type="ECO:0000256" key="7">
    <source>
        <dbReference type="ARBA" id="ARBA00047345"/>
    </source>
</evidence>
<dbReference type="UniPathway" id="UPA00164"/>
<dbReference type="Gene3D" id="6.10.260.10">
    <property type="match status" value="1"/>
</dbReference>
<dbReference type="EC" id="2.4.1.11" evidence="8"/>